<dbReference type="Gene3D" id="2.130.10.10">
    <property type="entry name" value="YVTN repeat-like/Quinoprotein amine dehydrogenase"/>
    <property type="match status" value="1"/>
</dbReference>
<dbReference type="AlphaFoldDB" id="A0A1I8JRK4"/>
<dbReference type="Proteomes" id="UP000095280">
    <property type="component" value="Unplaced"/>
</dbReference>
<keyword evidence="2" id="KW-1185">Reference proteome</keyword>
<organism evidence="2 3">
    <name type="scientific">Macrostomum lignano</name>
    <dbReference type="NCBI Taxonomy" id="282301"/>
    <lineage>
        <taxon>Eukaryota</taxon>
        <taxon>Metazoa</taxon>
        <taxon>Spiralia</taxon>
        <taxon>Lophotrochozoa</taxon>
        <taxon>Platyhelminthes</taxon>
        <taxon>Rhabditophora</taxon>
        <taxon>Macrostomorpha</taxon>
        <taxon>Macrostomida</taxon>
        <taxon>Macrostomidae</taxon>
        <taxon>Macrostomum</taxon>
    </lineage>
</organism>
<evidence type="ECO:0000256" key="1">
    <source>
        <dbReference type="SAM" id="MobiDB-lite"/>
    </source>
</evidence>
<accession>A0A1I8JRK4</accession>
<proteinExistence type="predicted"/>
<evidence type="ECO:0000313" key="3">
    <source>
        <dbReference type="WBParaSite" id="snap_masked-unitig_43716-processed-gene-0.0-mRNA-1"/>
    </source>
</evidence>
<protein>
    <submittedName>
        <fullName evidence="3">WD_REPEATS_REGION domain-containing protein</fullName>
    </submittedName>
</protein>
<feature type="region of interest" description="Disordered" evidence="1">
    <location>
        <begin position="1"/>
        <end position="60"/>
    </location>
</feature>
<reference evidence="3" key="1">
    <citation type="submission" date="2016-11" db="UniProtKB">
        <authorList>
            <consortium name="WormBaseParasite"/>
        </authorList>
    </citation>
    <scope>IDENTIFICATION</scope>
</reference>
<name>A0A1I8JRK4_9PLAT</name>
<sequence>PRLHLGGGHTTAPSAGVGVASIGIGGGGSGGRPLTTTTFEKARPPGRERPVRDRDPVRAPRHVGLQLGTCSNDGYLRIYQFSDIMQISQVLCPSTGEAIHTKMKNCSCIAWSQSRPSSDFDRQPAASDAGATDAACKDSFAGNTNFKRTVGNLPK</sequence>
<evidence type="ECO:0000313" key="2">
    <source>
        <dbReference type="Proteomes" id="UP000095280"/>
    </source>
</evidence>
<dbReference type="InterPro" id="IPR015943">
    <property type="entry name" value="WD40/YVTN_repeat-like_dom_sf"/>
</dbReference>
<feature type="compositionally biased region" description="Basic and acidic residues" evidence="1">
    <location>
        <begin position="40"/>
        <end position="58"/>
    </location>
</feature>
<dbReference type="WBParaSite" id="snap_masked-unitig_43716-processed-gene-0.0-mRNA-1">
    <property type="protein sequence ID" value="snap_masked-unitig_43716-processed-gene-0.0-mRNA-1"/>
    <property type="gene ID" value="snap_masked-unitig_43716-processed-gene-0.0"/>
</dbReference>